<dbReference type="InterPro" id="IPR001087">
    <property type="entry name" value="GDSL"/>
</dbReference>
<reference evidence="3" key="1">
    <citation type="submission" date="2021-01" db="EMBL/GenBank/DDBJ databases">
        <title>Adiantum capillus-veneris genome.</title>
        <authorList>
            <person name="Fang Y."/>
            <person name="Liao Q."/>
        </authorList>
    </citation>
    <scope>NUCLEOTIDE SEQUENCE</scope>
    <source>
        <strain evidence="3">H3</strain>
        <tissue evidence="3">Leaf</tissue>
    </source>
</reference>
<protein>
    <recommendedName>
        <fullName evidence="5">GDSL esterase/lipase</fullName>
    </recommendedName>
</protein>
<sequence length="400" mass="44463">MRLIYTLAHQGSSPLTSWQFLVYGFDVGRMCRGIREDSSIDRCNTEAQKANVGHGYIQSEKRAGRSTALFVFGDSLLDPGNDEKLITLARADRPPYGRDLIDHHPSGRFCNGLLSSDILASLAGLPYPPAYLLDKENIMSGTSFASSGAGIMNLTGYQLLQRINFVEQVGFFSEVRKKLMDRVGRQKAQEIVSKAVFLVCLGNNDYLTNYFGNPWGLSSEQRKLPPDEFRTLLISIYESNLLELYGLGARKFALVSLSVIGCIPLELLLSRSHDGSCNMVINQEVRRFNSDLLALALKLQAAHRDAHFTFVNSYNIVSKVIKNPFEYGFKYAAEACCGAGPYKGLPCYKAISSVCANASEYLFWDFAHPTEALNALLANRYWAGTFPDVSSMNLQEMFAL</sequence>
<dbReference type="Gene3D" id="3.40.50.1110">
    <property type="entry name" value="SGNH hydrolase"/>
    <property type="match status" value="1"/>
</dbReference>
<dbReference type="SUPFAM" id="SSF52266">
    <property type="entry name" value="SGNH hydrolase"/>
    <property type="match status" value="1"/>
</dbReference>
<dbReference type="OrthoDB" id="10356369at2759"/>
<organism evidence="3 4">
    <name type="scientific">Adiantum capillus-veneris</name>
    <name type="common">Maidenhair fern</name>
    <dbReference type="NCBI Taxonomy" id="13818"/>
    <lineage>
        <taxon>Eukaryota</taxon>
        <taxon>Viridiplantae</taxon>
        <taxon>Streptophyta</taxon>
        <taxon>Embryophyta</taxon>
        <taxon>Tracheophyta</taxon>
        <taxon>Polypodiopsida</taxon>
        <taxon>Polypodiidae</taxon>
        <taxon>Polypodiales</taxon>
        <taxon>Pteridineae</taxon>
        <taxon>Pteridaceae</taxon>
        <taxon>Vittarioideae</taxon>
        <taxon>Adiantum</taxon>
    </lineage>
</organism>
<comment type="similarity">
    <text evidence="1">Belongs to the 'GDSL' lipolytic enzyme family.</text>
</comment>
<dbReference type="CDD" id="cd01837">
    <property type="entry name" value="SGNH_plant_lipase_like"/>
    <property type="match status" value="1"/>
</dbReference>
<evidence type="ECO:0000313" key="4">
    <source>
        <dbReference type="Proteomes" id="UP000886520"/>
    </source>
</evidence>
<dbReference type="InterPro" id="IPR051058">
    <property type="entry name" value="GDSL_Est/Lipase"/>
</dbReference>
<evidence type="ECO:0000313" key="3">
    <source>
        <dbReference type="EMBL" id="KAI5070242.1"/>
    </source>
</evidence>
<keyword evidence="4" id="KW-1185">Reference proteome</keyword>
<keyword evidence="2" id="KW-0378">Hydrolase</keyword>
<evidence type="ECO:0008006" key="5">
    <source>
        <dbReference type="Google" id="ProtNLM"/>
    </source>
</evidence>
<dbReference type="Pfam" id="PF00657">
    <property type="entry name" value="Lipase_GDSL"/>
    <property type="match status" value="1"/>
</dbReference>
<evidence type="ECO:0000256" key="2">
    <source>
        <dbReference type="ARBA" id="ARBA00022801"/>
    </source>
</evidence>
<comment type="caution">
    <text evidence="3">The sequence shown here is derived from an EMBL/GenBank/DDBJ whole genome shotgun (WGS) entry which is preliminary data.</text>
</comment>
<accession>A0A9D4UMK9</accession>
<dbReference type="Proteomes" id="UP000886520">
    <property type="component" value="Chromosome 14"/>
</dbReference>
<dbReference type="InterPro" id="IPR035669">
    <property type="entry name" value="SGNH_plant_lipase-like"/>
</dbReference>
<proteinExistence type="inferred from homology"/>
<dbReference type="InterPro" id="IPR036514">
    <property type="entry name" value="SGNH_hydro_sf"/>
</dbReference>
<name>A0A9D4UMK9_ADICA</name>
<evidence type="ECO:0000256" key="1">
    <source>
        <dbReference type="ARBA" id="ARBA00008668"/>
    </source>
</evidence>
<dbReference type="AlphaFoldDB" id="A0A9D4UMK9"/>
<dbReference type="GO" id="GO:0016788">
    <property type="term" value="F:hydrolase activity, acting on ester bonds"/>
    <property type="evidence" value="ECO:0007669"/>
    <property type="project" value="InterPro"/>
</dbReference>
<gene>
    <name evidence="3" type="ORF">GOP47_0014585</name>
</gene>
<dbReference type="PANTHER" id="PTHR45648:SF166">
    <property type="entry name" value="OS02G0617400 PROTEIN"/>
    <property type="match status" value="1"/>
</dbReference>
<dbReference type="PANTHER" id="PTHR45648">
    <property type="entry name" value="GDSL LIPASE/ACYLHYDROLASE FAMILY PROTEIN (AFU_ORTHOLOGUE AFUA_4G14700)"/>
    <property type="match status" value="1"/>
</dbReference>
<dbReference type="EMBL" id="JABFUD020000014">
    <property type="protein sequence ID" value="KAI5070242.1"/>
    <property type="molecule type" value="Genomic_DNA"/>
</dbReference>